<feature type="domain" description="DUF7081" evidence="8">
    <location>
        <begin position="32"/>
        <end position="124"/>
    </location>
</feature>
<dbReference type="PANTHER" id="PTHR33345">
    <property type="entry name" value="ADAPTER PROTEIN, PUTATIVE-RELATED"/>
    <property type="match status" value="1"/>
</dbReference>
<feature type="domain" description="Oberon-like PHD finger" evidence="7">
    <location>
        <begin position="170"/>
        <end position="299"/>
    </location>
</feature>
<feature type="transmembrane region" description="Helical" evidence="6">
    <location>
        <begin position="438"/>
        <end position="461"/>
    </location>
</feature>
<keyword evidence="9" id="KW-1185">Reference proteome</keyword>
<protein>
    <submittedName>
        <fullName evidence="10">Uncharacterized protein LOC107022370</fullName>
    </submittedName>
</protein>
<keyword evidence="6" id="KW-0812">Transmembrane</keyword>
<evidence type="ECO:0000256" key="2">
    <source>
        <dbReference type="ARBA" id="ARBA00022723"/>
    </source>
</evidence>
<feature type="transmembrane region" description="Helical" evidence="6">
    <location>
        <begin position="407"/>
        <end position="426"/>
    </location>
</feature>
<sequence length="501" mass="56121">MSANEEVGESLALVVYNESASTINETWLQLYPVSEYEYGEGLPYAPMDWPNVGDKWGWRTGRRATNSGTFKDRYLYLPERFQAPKDGKKNAFRSKTSVKKYLQSEYPSVDIDQFFASFSWMIPSKHSPSSKDLHDIDFDSDMKERTTSAGTKMQPLLSDSPFGVITCKAGNRICSSLTAENPLTSTRFCDLCCSEPGFCGDCCCILCRKLIVLDYDGYSYIRCEATVVDGHICGHVSHLECALRAYMAGTVKGSINLNAEYLCRYCDSRTDLVPHALKLLSICTSVASYADIKKILNLGISILCHSQKSSAKELLDRIKSINAKLVKGVGIQDALKRENCGDSTVTHGYALIACILFKIVRISGDMMSPARIQNPRPELAADRLSRIRPPVLLTVVAGLLSYRRFPLLIVEIDIVVIVLVILLVGLDGQPYFLKMIVYSYFWNLDLVLNLLLLSYLVLTVVPRKIKISVRRERHWMTQISLNFDCKVTLMGGNKYTVECAS</sequence>
<keyword evidence="2" id="KW-0479">Metal-binding</keyword>
<organism evidence="9 10">
    <name type="scientific">Solanum pennellii</name>
    <name type="common">Tomato</name>
    <name type="synonym">Lycopersicon pennellii</name>
    <dbReference type="NCBI Taxonomy" id="28526"/>
    <lineage>
        <taxon>Eukaryota</taxon>
        <taxon>Viridiplantae</taxon>
        <taxon>Streptophyta</taxon>
        <taxon>Embryophyta</taxon>
        <taxon>Tracheophyta</taxon>
        <taxon>Spermatophyta</taxon>
        <taxon>Magnoliopsida</taxon>
        <taxon>eudicotyledons</taxon>
        <taxon>Gunneridae</taxon>
        <taxon>Pentapetalae</taxon>
        <taxon>asterids</taxon>
        <taxon>lamiids</taxon>
        <taxon>Solanales</taxon>
        <taxon>Solanaceae</taxon>
        <taxon>Solanoideae</taxon>
        <taxon>Solaneae</taxon>
        <taxon>Solanum</taxon>
        <taxon>Solanum subgen. Lycopersicon</taxon>
    </lineage>
</organism>
<reference evidence="10" key="2">
    <citation type="submission" date="2025-08" db="UniProtKB">
        <authorList>
            <consortium name="RefSeq"/>
        </authorList>
    </citation>
    <scope>IDENTIFICATION</scope>
</reference>
<dbReference type="GeneID" id="107022370"/>
<dbReference type="Pfam" id="PF07227">
    <property type="entry name" value="PHD_Oberon"/>
    <property type="match status" value="1"/>
</dbReference>
<keyword evidence="4" id="KW-0862">Zinc</keyword>
<keyword evidence="6" id="KW-1133">Transmembrane helix</keyword>
<gene>
    <name evidence="10" type="primary">LOC107022370</name>
</gene>
<reference evidence="9" key="1">
    <citation type="journal article" date="2014" name="Nat. Genet.">
        <title>The genome of the stress-tolerant wild tomato species Solanum pennellii.</title>
        <authorList>
            <person name="Bolger A."/>
            <person name="Scossa F."/>
            <person name="Bolger M.E."/>
            <person name="Lanz C."/>
            <person name="Maumus F."/>
            <person name="Tohge T."/>
            <person name="Quesneville H."/>
            <person name="Alseekh S."/>
            <person name="Sorensen I."/>
            <person name="Lichtenstein G."/>
            <person name="Fich E.A."/>
            <person name="Conte M."/>
            <person name="Keller H."/>
            <person name="Schneeberger K."/>
            <person name="Schwacke R."/>
            <person name="Ofner I."/>
            <person name="Vrebalov J."/>
            <person name="Xu Y."/>
            <person name="Osorio S."/>
            <person name="Aflitos S.A."/>
            <person name="Schijlen E."/>
            <person name="Jimenez-Gomez J.M."/>
            <person name="Ryngajllo M."/>
            <person name="Kimura S."/>
            <person name="Kumar R."/>
            <person name="Koenig D."/>
            <person name="Headland L.R."/>
            <person name="Maloof J.N."/>
            <person name="Sinha N."/>
            <person name="van Ham R.C."/>
            <person name="Lankhorst R.K."/>
            <person name="Mao L."/>
            <person name="Vogel A."/>
            <person name="Arsova B."/>
            <person name="Panstruga R."/>
            <person name="Fei Z."/>
            <person name="Rose J.K."/>
            <person name="Zamir D."/>
            <person name="Carrari F."/>
            <person name="Giovannoni J.J."/>
            <person name="Weigel D."/>
            <person name="Usadel B."/>
            <person name="Fernie A.R."/>
        </authorList>
    </citation>
    <scope>NUCLEOTIDE SEQUENCE [LARGE SCALE GENOMIC DNA]</scope>
    <source>
        <strain evidence="9">cv. LA0716</strain>
    </source>
</reference>
<keyword evidence="3" id="KW-0863">Zinc-finger</keyword>
<evidence type="ECO:0000256" key="3">
    <source>
        <dbReference type="ARBA" id="ARBA00022771"/>
    </source>
</evidence>
<name>A0ABM1H044_SOLPN</name>
<evidence type="ECO:0000256" key="1">
    <source>
        <dbReference type="ARBA" id="ARBA00004123"/>
    </source>
</evidence>
<dbReference type="PANTHER" id="PTHR33345:SF2">
    <property type="entry name" value="OBERON-LIKE PHD FINGER DOMAIN-CONTAINING PROTEIN"/>
    <property type="match status" value="1"/>
</dbReference>
<dbReference type="Pfam" id="PF23299">
    <property type="entry name" value="DUF7081"/>
    <property type="match status" value="1"/>
</dbReference>
<keyword evidence="5" id="KW-0539">Nucleus</keyword>
<dbReference type="Proteomes" id="UP000694930">
    <property type="component" value="Chromosome 6"/>
</dbReference>
<evidence type="ECO:0000313" key="10">
    <source>
        <dbReference type="RefSeq" id="XP_015078487.1"/>
    </source>
</evidence>
<dbReference type="InterPro" id="IPR055508">
    <property type="entry name" value="DUF7081"/>
</dbReference>
<evidence type="ECO:0000256" key="4">
    <source>
        <dbReference type="ARBA" id="ARBA00022833"/>
    </source>
</evidence>
<comment type="subcellular location">
    <subcellularLocation>
        <location evidence="1">Nucleus</location>
    </subcellularLocation>
</comment>
<accession>A0ABM1H044</accession>
<evidence type="ECO:0000256" key="5">
    <source>
        <dbReference type="ARBA" id="ARBA00023242"/>
    </source>
</evidence>
<keyword evidence="6" id="KW-0472">Membrane</keyword>
<evidence type="ECO:0000259" key="8">
    <source>
        <dbReference type="Pfam" id="PF23299"/>
    </source>
</evidence>
<evidence type="ECO:0000313" key="9">
    <source>
        <dbReference type="Proteomes" id="UP000694930"/>
    </source>
</evidence>
<evidence type="ECO:0000259" key="7">
    <source>
        <dbReference type="Pfam" id="PF07227"/>
    </source>
</evidence>
<dbReference type="InterPro" id="IPR032881">
    <property type="entry name" value="Oberon-like_PHD"/>
</dbReference>
<dbReference type="RefSeq" id="XP_015078487.1">
    <property type="nucleotide sequence ID" value="XM_015223001.1"/>
</dbReference>
<proteinExistence type="predicted"/>
<evidence type="ECO:0000256" key="6">
    <source>
        <dbReference type="SAM" id="Phobius"/>
    </source>
</evidence>